<evidence type="ECO:0000313" key="7">
    <source>
        <dbReference type="Proteomes" id="UP000732193"/>
    </source>
</evidence>
<keyword evidence="3" id="KW-0804">Transcription</keyword>
<dbReference type="PANTHER" id="PTHR47506">
    <property type="entry name" value="TRANSCRIPTIONAL REGULATORY PROTEIN"/>
    <property type="match status" value="1"/>
</dbReference>
<accession>A0AAE2VVH5</accession>
<dbReference type="PROSITE" id="PS50977">
    <property type="entry name" value="HTH_TETR_2"/>
    <property type="match status" value="1"/>
</dbReference>
<dbReference type="Gene3D" id="1.10.357.10">
    <property type="entry name" value="Tetracycline Repressor, domain 2"/>
    <property type="match status" value="1"/>
</dbReference>
<proteinExistence type="predicted"/>
<feature type="DNA-binding region" description="H-T-H motif" evidence="4">
    <location>
        <begin position="26"/>
        <end position="45"/>
    </location>
</feature>
<dbReference type="PANTHER" id="PTHR47506:SF1">
    <property type="entry name" value="HTH-TYPE TRANSCRIPTIONAL REGULATOR YJDC"/>
    <property type="match status" value="1"/>
</dbReference>
<dbReference type="AlphaFoldDB" id="A0AAE2VVH5"/>
<dbReference type="GO" id="GO:0003677">
    <property type="term" value="F:DNA binding"/>
    <property type="evidence" value="ECO:0007669"/>
    <property type="project" value="UniProtKB-UniRule"/>
</dbReference>
<dbReference type="SUPFAM" id="SSF48498">
    <property type="entry name" value="Tetracyclin repressor-like, C-terminal domain"/>
    <property type="match status" value="1"/>
</dbReference>
<name>A0AAE2VVH5_9RHOB</name>
<comment type="caution">
    <text evidence="6">The sequence shown here is derived from an EMBL/GenBank/DDBJ whole genome shotgun (WGS) entry which is preliminary data.</text>
</comment>
<sequence length="186" mass="20001">MQPDTKTTLLDIAEKAARSRGFDGFSYGDLAQAAGIRKASIHYHFATKAVLSAALMDRYHAAVEQVCADIEATHQSAADRLAALVRFYRDALCGGETLCLCVAFTISRDSLADDVKDKIVAFRSMMTTWITALFELGKRDGTISAISAPAAEAHATLAMLEGAHLAAHAEHDLTAFDKATEVLLAR</sequence>
<evidence type="ECO:0000256" key="2">
    <source>
        <dbReference type="ARBA" id="ARBA00023125"/>
    </source>
</evidence>
<evidence type="ECO:0000256" key="3">
    <source>
        <dbReference type="ARBA" id="ARBA00023163"/>
    </source>
</evidence>
<evidence type="ECO:0000259" key="5">
    <source>
        <dbReference type="PROSITE" id="PS50977"/>
    </source>
</evidence>
<evidence type="ECO:0000256" key="1">
    <source>
        <dbReference type="ARBA" id="ARBA00023015"/>
    </source>
</evidence>
<keyword evidence="1" id="KW-0805">Transcription regulation</keyword>
<dbReference type="RefSeq" id="WP_203241199.1">
    <property type="nucleotide sequence ID" value="NZ_JAFBRH010000001.1"/>
</dbReference>
<keyword evidence="7" id="KW-1185">Reference proteome</keyword>
<dbReference type="PRINTS" id="PR00455">
    <property type="entry name" value="HTHTETR"/>
</dbReference>
<keyword evidence="2 4" id="KW-0238">DNA-binding</keyword>
<evidence type="ECO:0000256" key="4">
    <source>
        <dbReference type="PROSITE-ProRule" id="PRU00335"/>
    </source>
</evidence>
<dbReference type="EMBL" id="JAFBRM010000001">
    <property type="protein sequence ID" value="MBM1712532.1"/>
    <property type="molecule type" value="Genomic_DNA"/>
</dbReference>
<evidence type="ECO:0000313" key="6">
    <source>
        <dbReference type="EMBL" id="MBM1712532.1"/>
    </source>
</evidence>
<dbReference type="Pfam" id="PF00440">
    <property type="entry name" value="TetR_N"/>
    <property type="match status" value="1"/>
</dbReference>
<dbReference type="SUPFAM" id="SSF46689">
    <property type="entry name" value="Homeodomain-like"/>
    <property type="match status" value="1"/>
</dbReference>
<dbReference type="InterPro" id="IPR001647">
    <property type="entry name" value="HTH_TetR"/>
</dbReference>
<dbReference type="InterPro" id="IPR009057">
    <property type="entry name" value="Homeodomain-like_sf"/>
</dbReference>
<feature type="domain" description="HTH tetR-type" evidence="5">
    <location>
        <begin position="3"/>
        <end position="63"/>
    </location>
</feature>
<gene>
    <name evidence="6" type="ORF">JQV55_03050</name>
</gene>
<reference evidence="6 7" key="1">
    <citation type="submission" date="2021-01" db="EMBL/GenBank/DDBJ databases">
        <title>Diatom-associated Roseobacters Show Island Model of Population Structure.</title>
        <authorList>
            <person name="Qu L."/>
            <person name="Feng X."/>
            <person name="Chen Y."/>
            <person name="Li L."/>
            <person name="Wang X."/>
            <person name="Hu Z."/>
            <person name="Wang H."/>
            <person name="Luo H."/>
        </authorList>
    </citation>
    <scope>NUCLEOTIDE SEQUENCE [LARGE SCALE GENOMIC DNA]</scope>
    <source>
        <strain evidence="6 7">TR60-84</strain>
    </source>
</reference>
<dbReference type="InterPro" id="IPR036271">
    <property type="entry name" value="Tet_transcr_reg_TetR-rel_C_sf"/>
</dbReference>
<dbReference type="Proteomes" id="UP000732193">
    <property type="component" value="Unassembled WGS sequence"/>
</dbReference>
<protein>
    <submittedName>
        <fullName evidence="6">TetR/AcrR family transcriptional regulator</fullName>
    </submittedName>
</protein>
<organism evidence="6 7">
    <name type="scientific">Sulfitobacter geojensis</name>
    <dbReference type="NCBI Taxonomy" id="1342299"/>
    <lineage>
        <taxon>Bacteria</taxon>
        <taxon>Pseudomonadati</taxon>
        <taxon>Pseudomonadota</taxon>
        <taxon>Alphaproteobacteria</taxon>
        <taxon>Rhodobacterales</taxon>
        <taxon>Roseobacteraceae</taxon>
        <taxon>Sulfitobacter</taxon>
    </lineage>
</organism>